<dbReference type="GO" id="GO:0005634">
    <property type="term" value="C:nucleus"/>
    <property type="evidence" value="ECO:0007669"/>
    <property type="project" value="UniProtKB-SubCell"/>
</dbReference>
<comment type="similarity">
    <text evidence="2">Belongs to the REXO1/REXO3 family.</text>
</comment>
<sequence length="1254" mass="141777">MFSTAGYLKGLNCPFFISGLCERPYCHFRHSKSEPEEGKVQKSASNSVYIDSLVDKPWSSNSSIQSDVVNSKKVEGDSSKDTPRNIIGYNKYTGDPIYEDFKQETYEVEGPSNNDSASFNKYTGKPVYNGSNTTSIINNVPEYNPTPIAELKKNNLDKTSVIDHSQIENLNQYDPEKNFSTHQVTASHSLPSAPKRILSYEPTNIRPAKLARKTSYEFDISKFSSGSEESENEKDKIEEQYSPTESSSYLENCDKDIIAEQKLTVPVNENEKEELLSVDSNVMKDVKYFENLLLSNPEESSFDDLQKSRTICLNKEDGSVEERLVNKKIATPEKKEKKSGNKSITESLKLTKKNSDSSIHKKSDSSHKDTGKHSLSKSHKSRSSSQKSHSSSKGDESSDQKLKSKSAEKIVESDRKPSSNRSSSKNKSESKHTTEKPNSNRKVSGHSDGKSKDSKLHVSKVKNHSSKSHKDHHSSKSHKDNQSSKNSLANSHDKSKKSDERNSGKNSHQKETSDVPQRKLEDISKQPTVKRRSDEQKSKYSSTGSKKSEVPCKVTTQRASSDSKHIVDINVDLFGEDSDKEILDDSDLEHHPLIHAEDLSDNDTYDECLQIFKASEHSNTKHNLKKTHPETTKNEEPIIISSKKRVAHSANSKEVKRKIREKPYSKLSPAQVMHNRFLEMRKKALEEAAKLHSASTSLSSSLHQPTLSNNKSKEITYNSPVQIIQKLRWCLLHQRPRNAKLEFQMCNTKHDMHIHSMGVWWNFMYWSSSSIITITVTTFQHQPTLSNNKSKGDHIQQSSSSNSRITLVSTASKTKKRQARIPDVSNLARPQIPAEFGSKVPTNIRQRYLNLIIDECLKLCDSEEEAFKRGQEEEMVVYKRSNTKTIYLNVAINAIKRLRNEISESLPTTSKLPRINAMQLSHEAILGGKNAMKTSYTVKRSGTTSKLENFKGAELYKRLSKYILSEDELKENGFPMVNPDKPASVIIHNERSLYKKNERLHEKICVRCGKKFIVYPTGKYAKQEECIYHWAKAWKRKVNGIFDSRYNCCQGDFNSDGCQVAKSHVHDTNKWENLSGYMKTQPCSPPVDGDYGVFALDCEMVYTTAGVELARISVCDHDSTAVYESFVKPDNEIVDLNTRFSGITEDDLEEVTTSLRDVQAVLLSLVTDKTILMGHSLESDLTAVKITHGTVVDTSLVFPHRLGKPYKRALRTLMAEYLQKIIQDDVGGHDSMEDAASCLELMHMKLKEDARKER</sequence>
<dbReference type="EC" id="3.1.-.-" evidence="9"/>
<feature type="domain" description="Exonuclease" evidence="8">
    <location>
        <begin position="1092"/>
        <end position="1251"/>
    </location>
</feature>
<protein>
    <submittedName>
        <fullName evidence="9">REX1</fullName>
        <ecNumber evidence="9">3.1.-.-</ecNumber>
    </submittedName>
</protein>
<evidence type="ECO:0000256" key="1">
    <source>
        <dbReference type="ARBA" id="ARBA00004123"/>
    </source>
</evidence>
<evidence type="ECO:0000256" key="4">
    <source>
        <dbReference type="ARBA" id="ARBA00022801"/>
    </source>
</evidence>
<dbReference type="PANTHER" id="PTHR12801">
    <property type="entry name" value="RNA EXONUCLEASE REXO1 / RECO3 FAMILY MEMBER-RELATED"/>
    <property type="match status" value="1"/>
</dbReference>
<feature type="compositionally biased region" description="Basic and acidic residues" evidence="7">
    <location>
        <begin position="70"/>
        <end position="83"/>
    </location>
</feature>
<keyword evidence="10" id="KW-1185">Reference proteome</keyword>
<comment type="subcellular location">
    <subcellularLocation>
        <location evidence="1">Nucleus</location>
    </subcellularLocation>
</comment>
<evidence type="ECO:0000256" key="7">
    <source>
        <dbReference type="SAM" id="MobiDB-lite"/>
    </source>
</evidence>
<evidence type="ECO:0000259" key="8">
    <source>
        <dbReference type="SMART" id="SM00479"/>
    </source>
</evidence>
<reference evidence="9 10" key="1">
    <citation type="submission" date="2020-06" db="EMBL/GenBank/DDBJ databases">
        <authorList>
            <person name="Li R."/>
            <person name="Bekaert M."/>
        </authorList>
    </citation>
    <scope>NUCLEOTIDE SEQUENCE [LARGE SCALE GENOMIC DNA]</scope>
    <source>
        <strain evidence="10">wild</strain>
    </source>
</reference>
<evidence type="ECO:0000313" key="9">
    <source>
        <dbReference type="EMBL" id="CAC5420097.1"/>
    </source>
</evidence>
<feature type="region of interest" description="Disordered" evidence="7">
    <location>
        <begin position="61"/>
        <end position="86"/>
    </location>
</feature>
<name>A0A6J8EIF3_MYTCO</name>
<dbReference type="InterPro" id="IPR036397">
    <property type="entry name" value="RNaseH_sf"/>
</dbReference>
<proteinExistence type="inferred from homology"/>
<dbReference type="GO" id="GO:0003676">
    <property type="term" value="F:nucleic acid binding"/>
    <property type="evidence" value="ECO:0007669"/>
    <property type="project" value="InterPro"/>
</dbReference>
<accession>A0A6J8EIF3</accession>
<dbReference type="Proteomes" id="UP000507470">
    <property type="component" value="Unassembled WGS sequence"/>
</dbReference>
<feature type="compositionally biased region" description="Basic and acidic residues" evidence="7">
    <location>
        <begin position="426"/>
        <end position="435"/>
    </location>
</feature>
<organism evidence="9 10">
    <name type="scientific">Mytilus coruscus</name>
    <name type="common">Sea mussel</name>
    <dbReference type="NCBI Taxonomy" id="42192"/>
    <lineage>
        <taxon>Eukaryota</taxon>
        <taxon>Metazoa</taxon>
        <taxon>Spiralia</taxon>
        <taxon>Lophotrochozoa</taxon>
        <taxon>Mollusca</taxon>
        <taxon>Bivalvia</taxon>
        <taxon>Autobranchia</taxon>
        <taxon>Pteriomorphia</taxon>
        <taxon>Mytilida</taxon>
        <taxon>Mytiloidea</taxon>
        <taxon>Mytilidae</taxon>
        <taxon>Mytilinae</taxon>
        <taxon>Mytilus</taxon>
    </lineage>
</organism>
<dbReference type="PANTHER" id="PTHR12801:SF115">
    <property type="entry name" value="FI18136P1-RELATED"/>
    <property type="match status" value="1"/>
</dbReference>
<feature type="compositionally biased region" description="Basic and acidic residues" evidence="7">
    <location>
        <begin position="353"/>
        <end position="372"/>
    </location>
</feature>
<dbReference type="Pfam" id="PF15870">
    <property type="entry name" value="EloA-BP1"/>
    <property type="match status" value="1"/>
</dbReference>
<dbReference type="GO" id="GO:0004527">
    <property type="term" value="F:exonuclease activity"/>
    <property type="evidence" value="ECO:0007669"/>
    <property type="project" value="UniProtKB-KW"/>
</dbReference>
<dbReference type="InterPro" id="IPR012337">
    <property type="entry name" value="RNaseH-like_sf"/>
</dbReference>
<gene>
    <name evidence="9" type="ORF">MCOR_52363</name>
</gene>
<feature type="region of interest" description="Disordered" evidence="7">
    <location>
        <begin position="222"/>
        <end position="249"/>
    </location>
</feature>
<dbReference type="CDD" id="cd06145">
    <property type="entry name" value="REX1_like"/>
    <property type="match status" value="1"/>
</dbReference>
<dbReference type="InterPro" id="IPR031736">
    <property type="entry name" value="REXO1-like_dom"/>
</dbReference>
<feature type="compositionally biased region" description="Basic and acidic residues" evidence="7">
    <location>
        <begin position="491"/>
        <end position="524"/>
    </location>
</feature>
<dbReference type="FunFam" id="3.30.420.10:FF:000019">
    <property type="entry name" value="RNA exonuclease NEF-sp"/>
    <property type="match status" value="1"/>
</dbReference>
<feature type="compositionally biased region" description="Basic residues" evidence="7">
    <location>
        <begin position="457"/>
        <end position="476"/>
    </location>
</feature>
<dbReference type="OrthoDB" id="206335at2759"/>
<dbReference type="InterPro" id="IPR013520">
    <property type="entry name" value="Ribonucl_H"/>
</dbReference>
<keyword evidence="4 9" id="KW-0378">Hydrolase</keyword>
<dbReference type="Gene3D" id="3.30.420.10">
    <property type="entry name" value="Ribonuclease H-like superfamily/Ribonuclease H"/>
    <property type="match status" value="1"/>
</dbReference>
<feature type="compositionally biased region" description="Polar residues" evidence="7">
    <location>
        <begin position="784"/>
        <end position="812"/>
    </location>
</feature>
<evidence type="ECO:0000256" key="6">
    <source>
        <dbReference type="ARBA" id="ARBA00023242"/>
    </source>
</evidence>
<keyword evidence="6" id="KW-0539">Nucleus</keyword>
<feature type="compositionally biased region" description="Basic and acidic residues" evidence="7">
    <location>
        <begin position="324"/>
        <end position="339"/>
    </location>
</feature>
<evidence type="ECO:0000256" key="5">
    <source>
        <dbReference type="ARBA" id="ARBA00022839"/>
    </source>
</evidence>
<feature type="compositionally biased region" description="Basic and acidic residues" evidence="7">
    <location>
        <begin position="392"/>
        <end position="417"/>
    </location>
</feature>
<dbReference type="SMART" id="SM00479">
    <property type="entry name" value="EXOIII"/>
    <property type="match status" value="1"/>
</dbReference>
<dbReference type="SUPFAM" id="SSF53098">
    <property type="entry name" value="Ribonuclease H-like"/>
    <property type="match status" value="1"/>
</dbReference>
<evidence type="ECO:0000313" key="10">
    <source>
        <dbReference type="Proteomes" id="UP000507470"/>
    </source>
</evidence>
<evidence type="ECO:0000256" key="2">
    <source>
        <dbReference type="ARBA" id="ARBA00006357"/>
    </source>
</evidence>
<dbReference type="AlphaFoldDB" id="A0A6J8EIF3"/>
<keyword evidence="5" id="KW-0269">Exonuclease</keyword>
<dbReference type="EMBL" id="CACVKT020009075">
    <property type="protein sequence ID" value="CAC5420097.1"/>
    <property type="molecule type" value="Genomic_DNA"/>
</dbReference>
<dbReference type="InterPro" id="IPR034922">
    <property type="entry name" value="REX1-like_exo"/>
</dbReference>
<feature type="region of interest" description="Disordered" evidence="7">
    <location>
        <begin position="784"/>
        <end position="824"/>
    </location>
</feature>
<feature type="compositionally biased region" description="Basic and acidic residues" evidence="7">
    <location>
        <begin position="445"/>
        <end position="456"/>
    </location>
</feature>
<evidence type="ECO:0000256" key="3">
    <source>
        <dbReference type="ARBA" id="ARBA00022722"/>
    </source>
</evidence>
<dbReference type="InterPro" id="IPR047021">
    <property type="entry name" value="REXO1/3/4-like"/>
</dbReference>
<keyword evidence="3" id="KW-0540">Nuclease</keyword>
<feature type="region of interest" description="Disordered" evidence="7">
    <location>
        <begin position="324"/>
        <end position="563"/>
    </location>
</feature>